<sequence>MAASSNNIQAFLAILLLLLPMAAKGDVSDDMCEVVQCGRGSCESNPNVPFNFSCNCQDGWRQTRLNDELNLEFLPCLIPECSLDYSCMPSAPPPPPFPNNSSLSNPCDYIYCGEGTCERDSTYTYKCQCNYGHYNLFNISAFPCYSDCALGSDCERLGIPVSRTTTNPYVNNNYGNQGELS</sequence>
<evidence type="ECO:0000256" key="1">
    <source>
        <dbReference type="SAM" id="SignalP"/>
    </source>
</evidence>
<dbReference type="PANTHER" id="PTHR33881">
    <property type="entry name" value="NEUROGENIC LOCUS NOTCH-LIKE PROTEIN"/>
    <property type="match status" value="1"/>
</dbReference>
<dbReference type="OrthoDB" id="1914642at2759"/>
<comment type="caution">
    <text evidence="2">The sequence shown here is derived from an EMBL/GenBank/DDBJ whole genome shotgun (WGS) entry which is preliminary data.</text>
</comment>
<proteinExistence type="predicted"/>
<feature type="signal peptide" evidence="1">
    <location>
        <begin position="1"/>
        <end position="25"/>
    </location>
</feature>
<dbReference type="EMBL" id="CACTIH010009083">
    <property type="protein sequence ID" value="CAA3023090.1"/>
    <property type="molecule type" value="Genomic_DNA"/>
</dbReference>
<reference evidence="2 3" key="1">
    <citation type="submission" date="2019-12" db="EMBL/GenBank/DDBJ databases">
        <authorList>
            <person name="Alioto T."/>
            <person name="Alioto T."/>
            <person name="Gomez Garrido J."/>
        </authorList>
    </citation>
    <scope>NUCLEOTIDE SEQUENCE [LARGE SCALE GENOMIC DNA]</scope>
</reference>
<dbReference type="PANTHER" id="PTHR33881:SF10">
    <property type="entry name" value="SLIT HOMOLOG 2 PROTEIN-LIKE"/>
    <property type="match status" value="1"/>
</dbReference>
<dbReference type="Proteomes" id="UP000594638">
    <property type="component" value="Unassembled WGS sequence"/>
</dbReference>
<organism evidence="2 3">
    <name type="scientific">Olea europaea subsp. europaea</name>
    <dbReference type="NCBI Taxonomy" id="158383"/>
    <lineage>
        <taxon>Eukaryota</taxon>
        <taxon>Viridiplantae</taxon>
        <taxon>Streptophyta</taxon>
        <taxon>Embryophyta</taxon>
        <taxon>Tracheophyta</taxon>
        <taxon>Spermatophyta</taxon>
        <taxon>Magnoliopsida</taxon>
        <taxon>eudicotyledons</taxon>
        <taxon>Gunneridae</taxon>
        <taxon>Pentapetalae</taxon>
        <taxon>asterids</taxon>
        <taxon>lamiids</taxon>
        <taxon>Lamiales</taxon>
        <taxon>Oleaceae</taxon>
        <taxon>Oleeae</taxon>
        <taxon>Olea</taxon>
    </lineage>
</organism>
<gene>
    <name evidence="2" type="ORF">OLEA9_A052371</name>
</gene>
<keyword evidence="1" id="KW-0732">Signal</keyword>
<evidence type="ECO:0000313" key="2">
    <source>
        <dbReference type="EMBL" id="CAA3023090.1"/>
    </source>
</evidence>
<dbReference type="Gramene" id="OE9A052371T2">
    <property type="protein sequence ID" value="OE9A052371C2"/>
    <property type="gene ID" value="OE9A052371"/>
</dbReference>
<name>A0A8S0V0E4_OLEEU</name>
<dbReference type="AlphaFoldDB" id="A0A8S0V0E4"/>
<accession>A0A8S0V0E4</accession>
<feature type="chain" id="PRO_5035849896" evidence="1">
    <location>
        <begin position="26"/>
        <end position="181"/>
    </location>
</feature>
<protein>
    <submittedName>
        <fullName evidence="2">Uncharacterized protein</fullName>
    </submittedName>
</protein>
<keyword evidence="3" id="KW-1185">Reference proteome</keyword>
<evidence type="ECO:0000313" key="3">
    <source>
        <dbReference type="Proteomes" id="UP000594638"/>
    </source>
</evidence>